<keyword evidence="3" id="KW-1185">Reference proteome</keyword>
<feature type="compositionally biased region" description="Basic and acidic residues" evidence="1">
    <location>
        <begin position="68"/>
        <end position="77"/>
    </location>
</feature>
<feature type="region of interest" description="Disordered" evidence="1">
    <location>
        <begin position="47"/>
        <end position="77"/>
    </location>
</feature>
<dbReference type="EMBL" id="JAHESE010000001">
    <property type="protein sequence ID" value="MBT1707179.1"/>
    <property type="molecule type" value="Genomic_DNA"/>
</dbReference>
<organism evidence="2 3">
    <name type="scientific">Dawidia cretensis</name>
    <dbReference type="NCBI Taxonomy" id="2782350"/>
    <lineage>
        <taxon>Bacteria</taxon>
        <taxon>Pseudomonadati</taxon>
        <taxon>Bacteroidota</taxon>
        <taxon>Cytophagia</taxon>
        <taxon>Cytophagales</taxon>
        <taxon>Chryseotaleaceae</taxon>
        <taxon>Dawidia</taxon>
    </lineage>
</organism>
<accession>A0AAP2DWV6</accession>
<dbReference type="InterPro" id="IPR018691">
    <property type="entry name" value="DUF2188"/>
</dbReference>
<evidence type="ECO:0000313" key="3">
    <source>
        <dbReference type="Proteomes" id="UP001319080"/>
    </source>
</evidence>
<protein>
    <submittedName>
        <fullName evidence="2">DUF2188 domain-containing protein</fullName>
    </submittedName>
</protein>
<sequence length="149" mass="16544">MPWNKKNYPPSMKNLPAEVRNKAVEIANALLAGTDMPEGIAIATATSRAKDWAANRGKETESLSPESRSTDVKHHGEDRYVIPYHGDQWAVKKEGAAKAEKVFDKKTDAVDLGRQEAKEANAALTVRKKTGKLQKRTSYNPNKRGRKQS</sequence>
<dbReference type="RefSeq" id="WP_254082754.1">
    <property type="nucleotide sequence ID" value="NZ_JAHESE010000001.1"/>
</dbReference>
<dbReference type="Pfam" id="PF09954">
    <property type="entry name" value="DUF2188"/>
    <property type="match status" value="1"/>
</dbReference>
<gene>
    <name evidence="2" type="ORF">KK062_03040</name>
</gene>
<feature type="region of interest" description="Disordered" evidence="1">
    <location>
        <begin position="121"/>
        <end position="149"/>
    </location>
</feature>
<feature type="compositionally biased region" description="Basic and acidic residues" evidence="1">
    <location>
        <begin position="48"/>
        <end position="61"/>
    </location>
</feature>
<dbReference type="AlphaFoldDB" id="A0AAP2DWV6"/>
<feature type="compositionally biased region" description="Basic residues" evidence="1">
    <location>
        <begin position="126"/>
        <end position="135"/>
    </location>
</feature>
<comment type="caution">
    <text evidence="2">The sequence shown here is derived from an EMBL/GenBank/DDBJ whole genome shotgun (WGS) entry which is preliminary data.</text>
</comment>
<dbReference type="Proteomes" id="UP001319080">
    <property type="component" value="Unassembled WGS sequence"/>
</dbReference>
<name>A0AAP2DWV6_9BACT</name>
<proteinExistence type="predicted"/>
<evidence type="ECO:0000256" key="1">
    <source>
        <dbReference type="SAM" id="MobiDB-lite"/>
    </source>
</evidence>
<reference evidence="2 3" key="1">
    <citation type="submission" date="2021-05" db="EMBL/GenBank/DDBJ databases">
        <title>A Polyphasic approach of four new species of the genus Ohtaekwangia: Ohtaekwangia histidinii sp. nov., Ohtaekwangia cretensis sp. nov., Ohtaekwangia indiensis sp. nov., Ohtaekwangia reichenbachii sp. nov. from diverse environment.</title>
        <authorList>
            <person name="Octaviana S."/>
        </authorList>
    </citation>
    <scope>NUCLEOTIDE SEQUENCE [LARGE SCALE GENOMIC DNA]</scope>
    <source>
        <strain evidence="2 3">PWU5</strain>
    </source>
</reference>
<evidence type="ECO:0000313" key="2">
    <source>
        <dbReference type="EMBL" id="MBT1707179.1"/>
    </source>
</evidence>